<reference evidence="3" key="2">
    <citation type="submission" date="2019-03" db="EMBL/GenBank/DDBJ databases">
        <title>Evidence of extensive intraspecific noncoding reshuffling in a 169kb mitochondrial genome of basidiomycete fungus.</title>
        <authorList>
            <person name="Lee H.-H."/>
            <person name="Ke H.-M."/>
            <person name="Lin C.-Y.I."/>
            <person name="Lee T.J."/>
            <person name="Chung C.-L."/>
            <person name="Tsai I.J."/>
        </authorList>
    </citation>
    <scope>NUCLEOTIDE SEQUENCE</scope>
    <source>
        <strain evidence="3">KUC8140</strain>
    </source>
</reference>
<geneLocation type="mitochondrion" evidence="3"/>
<comment type="function">
    <text evidence="1">Mitochondrial DNA endonuclease involved in intron homing.</text>
</comment>
<dbReference type="AlphaFoldDB" id="A0A5B9RDE2"/>
<dbReference type="InterPro" id="IPR004860">
    <property type="entry name" value="LAGLIDADG_dom"/>
</dbReference>
<dbReference type="GO" id="GO:0005739">
    <property type="term" value="C:mitochondrion"/>
    <property type="evidence" value="ECO:0007669"/>
    <property type="project" value="UniProtKB-ARBA"/>
</dbReference>
<dbReference type="SUPFAM" id="SSF55608">
    <property type="entry name" value="Homing endonucleases"/>
    <property type="match status" value="2"/>
</dbReference>
<keyword evidence="3" id="KW-0255">Endonuclease</keyword>
<evidence type="ECO:0000313" key="3">
    <source>
        <dbReference type="EMBL" id="QEG57200.1"/>
    </source>
</evidence>
<dbReference type="InterPro" id="IPR051289">
    <property type="entry name" value="LAGLIDADG_Endonuclease"/>
</dbReference>
<evidence type="ECO:0000259" key="2">
    <source>
        <dbReference type="Pfam" id="PF00961"/>
    </source>
</evidence>
<feature type="domain" description="Homing endonuclease LAGLIDADG" evidence="2">
    <location>
        <begin position="171"/>
        <end position="289"/>
    </location>
</feature>
<keyword evidence="3" id="KW-0378">Hydrolase</keyword>
<proteinExistence type="predicted"/>
<sequence length="333" mass="38977">MIFHKLMTYCNPTDKFKFLFVSSLSTFSGLFGEKDCTVKVDKPDLNSIGPYLAGLFEGDGYIILSKTINSKGKISYPYIAITFVNKDLPLINKLVDLYGGRLRFKDKENAIVWIINTHKELINLISLMNGFLRTPKIYIFNQLILWLNYKYQYNIPINSPDTSELKNNGWLAGFIDADGGFKIRYSEKQIDEKTKKIISKGRIELRFVLEQRQSIKSPIDNSYKPIMLEINYFFGITTDLRESTHNIDKKYWIVEVASLTKLEFLIQYLSHFPLLTAKRNDFNDWLKAYQLMMDKKHLDVDGKLLIKQIKSNMNKNREVFNWDHLVYLNNVEK</sequence>
<gene>
    <name evidence="3" type="ORF">Schpa_000057</name>
</gene>
<organism evidence="3">
    <name type="scientific">Schizopora paradoxa</name>
    <dbReference type="NCBI Taxonomy" id="27342"/>
    <lineage>
        <taxon>Eukaryota</taxon>
        <taxon>Fungi</taxon>
        <taxon>Dikarya</taxon>
        <taxon>Basidiomycota</taxon>
        <taxon>Agaricomycotina</taxon>
        <taxon>Agaricomycetes</taxon>
        <taxon>Hymenochaetales</taxon>
        <taxon>Schizoporaceae</taxon>
        <taxon>Schizopora</taxon>
    </lineage>
</organism>
<dbReference type="InterPro" id="IPR027434">
    <property type="entry name" value="Homing_endonucl"/>
</dbReference>
<keyword evidence="3" id="KW-0540">Nuclease</keyword>
<name>A0A5B9RDE2_9AGAM</name>
<dbReference type="Pfam" id="PF00961">
    <property type="entry name" value="LAGLIDADG_1"/>
    <property type="match status" value="2"/>
</dbReference>
<reference evidence="3" key="1">
    <citation type="journal article" date="2015" name="J. Biotechnol.">
        <title>Genome sequence of a white rot fungus Schizopora paradoxa KUC8140 for wood decay and mycoremediation.</title>
        <authorList>
            <person name="Min B."/>
            <person name="Park H."/>
            <person name="Jang Y."/>
            <person name="Kim J.J."/>
            <person name="Kim K.H."/>
            <person name="Pangilinan J."/>
            <person name="Lipzen A."/>
            <person name="Riley R."/>
            <person name="Grigoriev I.V."/>
            <person name="Spatafora J.W."/>
            <person name="Choi I.G."/>
        </authorList>
    </citation>
    <scope>NUCLEOTIDE SEQUENCE</scope>
    <source>
        <strain evidence="3">KUC8140</strain>
    </source>
</reference>
<dbReference type="PANTHER" id="PTHR36181:SF3">
    <property type="entry name" value="INTRON-ENCODED DNA ENDONUCLEASE AI5 BETA"/>
    <property type="match status" value="1"/>
</dbReference>
<protein>
    <submittedName>
        <fullName evidence="3">LAGLIDADG homing endonuclease</fullName>
    </submittedName>
</protein>
<keyword evidence="3" id="KW-0496">Mitochondrion</keyword>
<dbReference type="GO" id="GO:0004519">
    <property type="term" value="F:endonuclease activity"/>
    <property type="evidence" value="ECO:0007669"/>
    <property type="project" value="UniProtKB-KW"/>
</dbReference>
<evidence type="ECO:0000256" key="1">
    <source>
        <dbReference type="ARBA" id="ARBA00002670"/>
    </source>
</evidence>
<accession>A0A5B9RDE2</accession>
<dbReference type="EMBL" id="MK623261">
    <property type="protein sequence ID" value="QEG57200.1"/>
    <property type="molecule type" value="Genomic_DNA"/>
</dbReference>
<feature type="domain" description="Homing endonuclease LAGLIDADG" evidence="2">
    <location>
        <begin position="52"/>
        <end position="143"/>
    </location>
</feature>
<dbReference type="PANTHER" id="PTHR36181">
    <property type="entry name" value="INTRON-ENCODED ENDONUCLEASE AI3-RELATED"/>
    <property type="match status" value="1"/>
</dbReference>
<dbReference type="Gene3D" id="3.10.28.10">
    <property type="entry name" value="Homing endonucleases"/>
    <property type="match status" value="2"/>
</dbReference>